<keyword evidence="3" id="KW-1185">Reference proteome</keyword>
<name>A0A543G9L0_9PSEU</name>
<keyword evidence="1" id="KW-0472">Membrane</keyword>
<keyword evidence="1" id="KW-1133">Transmembrane helix</keyword>
<evidence type="ECO:0000313" key="3">
    <source>
        <dbReference type="Proteomes" id="UP000319818"/>
    </source>
</evidence>
<sequence length="141" mass="14794">METLVRPTAAPGRRPRASLWTLRFLLTAHLVAVLAQPVLAGLFLTGDVDAIEVHGLVGSLLALVAMSLVAGALAYVVGGRGRLWVLPVTVLLFLAEGYQIGVGHSRALEVHVPLGVAIVVVAVLLAAWVWTPSAARPRGAR</sequence>
<dbReference type="Proteomes" id="UP000319818">
    <property type="component" value="Unassembled WGS sequence"/>
</dbReference>
<gene>
    <name evidence="2" type="ORF">FB388_0115</name>
</gene>
<dbReference type="OrthoDB" id="3823611at2"/>
<evidence type="ECO:0000313" key="2">
    <source>
        <dbReference type="EMBL" id="TQM42779.1"/>
    </source>
</evidence>
<proteinExistence type="predicted"/>
<feature type="transmembrane region" description="Helical" evidence="1">
    <location>
        <begin position="83"/>
        <end position="100"/>
    </location>
</feature>
<keyword evidence="1" id="KW-0812">Transmembrane</keyword>
<evidence type="ECO:0000256" key="1">
    <source>
        <dbReference type="SAM" id="Phobius"/>
    </source>
</evidence>
<organism evidence="2 3">
    <name type="scientific">Pseudonocardia cypriaca</name>
    <dbReference type="NCBI Taxonomy" id="882449"/>
    <lineage>
        <taxon>Bacteria</taxon>
        <taxon>Bacillati</taxon>
        <taxon>Actinomycetota</taxon>
        <taxon>Actinomycetes</taxon>
        <taxon>Pseudonocardiales</taxon>
        <taxon>Pseudonocardiaceae</taxon>
        <taxon>Pseudonocardia</taxon>
    </lineage>
</organism>
<comment type="caution">
    <text evidence="2">The sequence shown here is derived from an EMBL/GenBank/DDBJ whole genome shotgun (WGS) entry which is preliminary data.</text>
</comment>
<feature type="transmembrane region" description="Helical" evidence="1">
    <location>
        <begin position="112"/>
        <end position="131"/>
    </location>
</feature>
<accession>A0A543G9L0</accession>
<feature type="transmembrane region" description="Helical" evidence="1">
    <location>
        <begin position="56"/>
        <end position="76"/>
    </location>
</feature>
<evidence type="ECO:0008006" key="4">
    <source>
        <dbReference type="Google" id="ProtNLM"/>
    </source>
</evidence>
<dbReference type="AlphaFoldDB" id="A0A543G9L0"/>
<dbReference type="EMBL" id="VFPH01000001">
    <property type="protein sequence ID" value="TQM42779.1"/>
    <property type="molecule type" value="Genomic_DNA"/>
</dbReference>
<reference evidence="2 3" key="1">
    <citation type="submission" date="2019-06" db="EMBL/GenBank/DDBJ databases">
        <title>Sequencing the genomes of 1000 actinobacteria strains.</title>
        <authorList>
            <person name="Klenk H.-P."/>
        </authorList>
    </citation>
    <scope>NUCLEOTIDE SEQUENCE [LARGE SCALE GENOMIC DNA]</scope>
    <source>
        <strain evidence="2 3">DSM 45511</strain>
    </source>
</reference>
<protein>
    <recommendedName>
        <fullName evidence="4">Integral membrane protein</fullName>
    </recommendedName>
</protein>
<dbReference type="RefSeq" id="WP_142095533.1">
    <property type="nucleotide sequence ID" value="NZ_VFPH01000001.1"/>
</dbReference>